<organism evidence="2 3">
    <name type="scientific">Cirrhinus mrigala</name>
    <name type="common">Mrigala</name>
    <dbReference type="NCBI Taxonomy" id="683832"/>
    <lineage>
        <taxon>Eukaryota</taxon>
        <taxon>Metazoa</taxon>
        <taxon>Chordata</taxon>
        <taxon>Craniata</taxon>
        <taxon>Vertebrata</taxon>
        <taxon>Euteleostomi</taxon>
        <taxon>Actinopterygii</taxon>
        <taxon>Neopterygii</taxon>
        <taxon>Teleostei</taxon>
        <taxon>Ostariophysi</taxon>
        <taxon>Cypriniformes</taxon>
        <taxon>Cyprinidae</taxon>
        <taxon>Labeoninae</taxon>
        <taxon>Labeonini</taxon>
        <taxon>Cirrhinus</taxon>
    </lineage>
</organism>
<proteinExistence type="predicted"/>
<dbReference type="AlphaFoldDB" id="A0ABD0PF17"/>
<gene>
    <name evidence="2" type="ORF">M9458_032989</name>
</gene>
<dbReference type="EMBL" id="JAMKFB020000016">
    <property type="protein sequence ID" value="KAL0172678.1"/>
    <property type="molecule type" value="Genomic_DNA"/>
</dbReference>
<sequence>DEEEEEEDDDDDDDDEKGDLNEDDDDEEEDDTVQTNIDETEQFKLPGAADRAKEGLLPMDLQTIHQRIKDNVDVLSHFIEKREEGKERSEYISLLCSDLCTYYSYNEFLISKLMDLFPLSEVCFCIC</sequence>
<dbReference type="Proteomes" id="UP001529510">
    <property type="component" value="Unassembled WGS sequence"/>
</dbReference>
<dbReference type="PANTHER" id="PTHR22807">
    <property type="entry name" value="NOP2 YEAST -RELATED NOL1/NOP2/FMU SUN DOMAIN-CONTAINING"/>
    <property type="match status" value="1"/>
</dbReference>
<feature type="region of interest" description="Disordered" evidence="1">
    <location>
        <begin position="1"/>
        <end position="49"/>
    </location>
</feature>
<accession>A0ABD0PF17</accession>
<feature type="non-terminal residue" evidence="2">
    <location>
        <position position="1"/>
    </location>
</feature>
<evidence type="ECO:0000256" key="1">
    <source>
        <dbReference type="SAM" id="MobiDB-lite"/>
    </source>
</evidence>
<protein>
    <submittedName>
        <fullName evidence="2">Uncharacterized protein</fullName>
    </submittedName>
</protein>
<keyword evidence="3" id="KW-1185">Reference proteome</keyword>
<dbReference type="PANTHER" id="PTHR22807:SF30">
    <property type="entry name" value="28S RRNA (CYTOSINE(4447)-C(5))-METHYLTRANSFERASE-RELATED"/>
    <property type="match status" value="1"/>
</dbReference>
<reference evidence="2 3" key="1">
    <citation type="submission" date="2024-05" db="EMBL/GenBank/DDBJ databases">
        <title>Genome sequencing and assembly of Indian major carp, Cirrhinus mrigala (Hamilton, 1822).</title>
        <authorList>
            <person name="Mohindra V."/>
            <person name="Chowdhury L.M."/>
            <person name="Lal K."/>
            <person name="Jena J.K."/>
        </authorList>
    </citation>
    <scope>NUCLEOTIDE SEQUENCE [LARGE SCALE GENOMIC DNA]</scope>
    <source>
        <strain evidence="2">CM1030</strain>
        <tissue evidence="2">Blood</tissue>
    </source>
</reference>
<comment type="caution">
    <text evidence="2">The sequence shown here is derived from an EMBL/GenBank/DDBJ whole genome shotgun (WGS) entry which is preliminary data.</text>
</comment>
<evidence type="ECO:0000313" key="3">
    <source>
        <dbReference type="Proteomes" id="UP001529510"/>
    </source>
</evidence>
<evidence type="ECO:0000313" key="2">
    <source>
        <dbReference type="EMBL" id="KAL0172678.1"/>
    </source>
</evidence>
<dbReference type="InterPro" id="IPR023267">
    <property type="entry name" value="RCMT"/>
</dbReference>
<feature type="compositionally biased region" description="Acidic residues" evidence="1">
    <location>
        <begin position="1"/>
        <end position="32"/>
    </location>
</feature>
<name>A0ABD0PF17_CIRMR</name>